<accession>A0A1E2RYV6</accession>
<evidence type="ECO:0000256" key="1">
    <source>
        <dbReference type="SAM" id="MobiDB-lite"/>
    </source>
</evidence>
<reference evidence="2 3" key="1">
    <citation type="submission" date="2016-07" db="EMBL/GenBank/DDBJ databases">
        <title>Draft genome sequence of Methyloligella halotolerans C2T (VKM B-2706T=CCUG 61687T=DSM 25045T), a halotolerant polyhydroxybutyrate accumulating methylotroph.</title>
        <authorList>
            <person name="Vasilenko O.V."/>
            <person name="Doronina N.V."/>
            <person name="Poroshina M.N."/>
            <person name="Tarlachkov S.V."/>
            <person name="Trotsenko Y.A."/>
        </authorList>
    </citation>
    <scope>NUCLEOTIDE SEQUENCE [LARGE SCALE GENOMIC DNA]</scope>
    <source>
        <strain evidence="2 3">VKM B-2706</strain>
    </source>
</reference>
<dbReference type="EMBL" id="MASI01000003">
    <property type="protein sequence ID" value="ODA67332.1"/>
    <property type="molecule type" value="Genomic_DNA"/>
</dbReference>
<organism evidence="2 3">
    <name type="scientific">Methyloligella halotolerans</name>
    <dbReference type="NCBI Taxonomy" id="1177755"/>
    <lineage>
        <taxon>Bacteria</taxon>
        <taxon>Pseudomonadati</taxon>
        <taxon>Pseudomonadota</taxon>
        <taxon>Alphaproteobacteria</taxon>
        <taxon>Hyphomicrobiales</taxon>
        <taxon>Hyphomicrobiaceae</taxon>
        <taxon>Methyloligella</taxon>
    </lineage>
</organism>
<evidence type="ECO:0000313" key="2">
    <source>
        <dbReference type="EMBL" id="ODA67332.1"/>
    </source>
</evidence>
<gene>
    <name evidence="2" type="ORF">A7A08_01358</name>
</gene>
<feature type="region of interest" description="Disordered" evidence="1">
    <location>
        <begin position="82"/>
        <end position="104"/>
    </location>
</feature>
<evidence type="ECO:0000313" key="3">
    <source>
        <dbReference type="Proteomes" id="UP000095087"/>
    </source>
</evidence>
<proteinExistence type="predicted"/>
<sequence>MTNDVVDEIWKLVTAALDNGQERFAVMALPFRMTERNMSLRQGYAWKDFWAELKAGNDLFEKSHVPPKASVCDGRYAFAPGEKGAPAPEVEEGCPGPLAKAVSK</sequence>
<dbReference type="RefSeq" id="WP_141693880.1">
    <property type="nucleotide sequence ID" value="NZ_MASI01000003.1"/>
</dbReference>
<dbReference type="Proteomes" id="UP000095087">
    <property type="component" value="Unassembled WGS sequence"/>
</dbReference>
<dbReference type="OrthoDB" id="9809748at2"/>
<protein>
    <submittedName>
        <fullName evidence="2">Uncharacterized protein</fullName>
    </submittedName>
</protein>
<comment type="caution">
    <text evidence="2">The sequence shown here is derived from an EMBL/GenBank/DDBJ whole genome shotgun (WGS) entry which is preliminary data.</text>
</comment>
<dbReference type="AlphaFoldDB" id="A0A1E2RYV6"/>
<dbReference type="STRING" id="1177755.A7A08_01358"/>
<name>A0A1E2RYV6_9HYPH</name>
<keyword evidence="3" id="KW-1185">Reference proteome</keyword>